<proteinExistence type="predicted"/>
<dbReference type="SUPFAM" id="SSF52540">
    <property type="entry name" value="P-loop containing nucleoside triphosphate hydrolases"/>
    <property type="match status" value="1"/>
</dbReference>
<evidence type="ECO:0000313" key="3">
    <source>
        <dbReference type="Proteomes" id="UP000623795"/>
    </source>
</evidence>
<organism evidence="2 3">
    <name type="scientific">Aromatoleum toluvorans</name>
    <dbReference type="NCBI Taxonomy" id="92002"/>
    <lineage>
        <taxon>Bacteria</taxon>
        <taxon>Pseudomonadati</taxon>
        <taxon>Pseudomonadota</taxon>
        <taxon>Betaproteobacteria</taxon>
        <taxon>Rhodocyclales</taxon>
        <taxon>Rhodocyclaceae</taxon>
        <taxon>Aromatoleum</taxon>
    </lineage>
</organism>
<feature type="domain" description="TIR" evidence="1">
    <location>
        <begin position="1"/>
        <end position="123"/>
    </location>
</feature>
<evidence type="ECO:0000259" key="1">
    <source>
        <dbReference type="PROSITE" id="PS50104"/>
    </source>
</evidence>
<comment type="caution">
    <text evidence="2">The sequence shown here is derived from an EMBL/GenBank/DDBJ whole genome shotgun (WGS) entry which is preliminary data.</text>
</comment>
<dbReference type="PROSITE" id="PS50104">
    <property type="entry name" value="TIR"/>
    <property type="match status" value="1"/>
</dbReference>
<dbReference type="InterPro" id="IPR035897">
    <property type="entry name" value="Toll_tir_struct_dom_sf"/>
</dbReference>
<accession>A0ABX1Q134</accession>
<sequence length="496" mass="55271">MDHQVFISYSQRDRGHAATICANLEQDGIPCWIAPRDIPGGQHWDETIIEAIPRSRVLLVIISSHSDRSLHVKRELSLAAEHAVSILPVRVEDVVPQRLRYYLGTCQWVDAHPVPIEAHREMLCAAVHRLLAEGAMAGRGDVLDVEVAVPPLDEPARTALEPPTGAVQVDSPFYVERAVDAEFHAAVARQDSLVLLKGARQVGKTSLLAQGVHRARAAERRVVWTDLQTLNASQLASLDHLYQSLARMLADQLGLAVRPETDWDPQLGPNRNFERFMLQEVLERITGPLVWAIDEADRLIGCEFADEVFGLLRTWHNARAIDRNGAWSRLTVAIAYATEAHLLREDLQPSPFNVGTRLALEDFNFEQVLHLNQCYGAPLRSDAELAGFYRLVGGQPYLVRNGLHRMATARVGLAALEQQSCLDDGPFGEHLRRLLLALHPDRGLGETVREVLRGRSSPSAQHFYRLRSAGILAGNSAHDARPRCQLYAAYLEHHLP</sequence>
<protein>
    <submittedName>
        <fullName evidence="2">TIR domain-containing protein</fullName>
    </submittedName>
</protein>
<dbReference type="RefSeq" id="WP_169256975.1">
    <property type="nucleotide sequence ID" value="NZ_WTVN01000025.1"/>
</dbReference>
<name>A0ABX1Q134_9RHOO</name>
<reference evidence="2 3" key="1">
    <citation type="submission" date="2019-12" db="EMBL/GenBank/DDBJ databases">
        <title>Comparative genomics gives insights into the taxonomy of the Azoarcus-Aromatoleum group and reveals separate origins of nif in the plant-associated Azoarcus and non-plant-associated Aromatoleum sub-groups.</title>
        <authorList>
            <person name="Lafos M."/>
            <person name="Maluk M."/>
            <person name="Batista M."/>
            <person name="Junghare M."/>
            <person name="Carmona M."/>
            <person name="Faoro H."/>
            <person name="Cruz L.M."/>
            <person name="Battistoni F."/>
            <person name="De Souza E."/>
            <person name="Pedrosa F."/>
            <person name="Chen W.-M."/>
            <person name="Poole P.S."/>
            <person name="Dixon R.A."/>
            <person name="James E.K."/>
        </authorList>
    </citation>
    <scope>NUCLEOTIDE SEQUENCE [LARGE SCALE GENOMIC DNA]</scope>
    <source>
        <strain evidence="2 3">Td21</strain>
    </source>
</reference>
<keyword evidence="3" id="KW-1185">Reference proteome</keyword>
<dbReference type="Proteomes" id="UP000623795">
    <property type="component" value="Unassembled WGS sequence"/>
</dbReference>
<dbReference type="InterPro" id="IPR000157">
    <property type="entry name" value="TIR_dom"/>
</dbReference>
<dbReference type="InterPro" id="IPR027417">
    <property type="entry name" value="P-loop_NTPase"/>
</dbReference>
<gene>
    <name evidence="2" type="ORF">GPA22_15515</name>
</gene>
<dbReference type="Gene3D" id="3.40.50.10140">
    <property type="entry name" value="Toll/interleukin-1 receptor homology (TIR) domain"/>
    <property type="match status" value="1"/>
</dbReference>
<dbReference type="EMBL" id="WTVN01000025">
    <property type="protein sequence ID" value="NMG45130.1"/>
    <property type="molecule type" value="Genomic_DNA"/>
</dbReference>
<evidence type="ECO:0000313" key="2">
    <source>
        <dbReference type="EMBL" id="NMG45130.1"/>
    </source>
</evidence>
<dbReference type="Gene3D" id="3.40.50.300">
    <property type="entry name" value="P-loop containing nucleotide triphosphate hydrolases"/>
    <property type="match status" value="1"/>
</dbReference>
<dbReference type="SUPFAM" id="SSF52200">
    <property type="entry name" value="Toll/Interleukin receptor TIR domain"/>
    <property type="match status" value="1"/>
</dbReference>
<dbReference type="Pfam" id="PF14516">
    <property type="entry name" value="AAA_35"/>
    <property type="match status" value="1"/>
</dbReference>
<dbReference type="Pfam" id="PF13676">
    <property type="entry name" value="TIR_2"/>
    <property type="match status" value="1"/>
</dbReference>